<comment type="subunit">
    <text evidence="2">Heterotetramer consisting of two non-identical subunits: a beta subunit (TrpG) and a large alpha subunit (TrpE).</text>
</comment>
<comment type="pathway">
    <text evidence="1">Amino-acid biosynthesis; L-tryptophan biosynthesis; L-tryptophan from chorismate: step 1/5.</text>
</comment>
<keyword evidence="14" id="KW-1185">Reference proteome</keyword>
<dbReference type="InterPro" id="IPR017926">
    <property type="entry name" value="GATASE"/>
</dbReference>
<dbReference type="Pfam" id="PF00117">
    <property type="entry name" value="GATase"/>
    <property type="match status" value="1"/>
</dbReference>
<evidence type="ECO:0000256" key="8">
    <source>
        <dbReference type="ARBA" id="ARBA00023239"/>
    </source>
</evidence>
<dbReference type="PRINTS" id="PR00096">
    <property type="entry name" value="GATASE"/>
</dbReference>
<dbReference type="Proteomes" id="UP000217784">
    <property type="component" value="Unassembled WGS sequence"/>
</dbReference>
<evidence type="ECO:0000313" key="13">
    <source>
        <dbReference type="EMBL" id="PAV05706.1"/>
    </source>
</evidence>
<evidence type="ECO:0000256" key="11">
    <source>
        <dbReference type="ARBA" id="ARBA00079115"/>
    </source>
</evidence>
<keyword evidence="5" id="KW-0822">Tryptophan biosynthesis</keyword>
<dbReference type="RefSeq" id="WP_069583052.1">
    <property type="nucleotide sequence ID" value="NZ_LMVM01000002.1"/>
</dbReference>
<feature type="domain" description="Glutamine amidotransferase" evidence="12">
    <location>
        <begin position="3"/>
        <end position="187"/>
    </location>
</feature>
<dbReference type="GO" id="GO:0005829">
    <property type="term" value="C:cytosol"/>
    <property type="evidence" value="ECO:0007669"/>
    <property type="project" value="TreeGrafter"/>
</dbReference>
<evidence type="ECO:0000256" key="4">
    <source>
        <dbReference type="ARBA" id="ARBA00022605"/>
    </source>
</evidence>
<dbReference type="PROSITE" id="PS51273">
    <property type="entry name" value="GATASE_TYPE_1"/>
    <property type="match status" value="1"/>
</dbReference>
<evidence type="ECO:0000256" key="2">
    <source>
        <dbReference type="ARBA" id="ARBA00011575"/>
    </source>
</evidence>
<sequence>MILILDNYDSFTYNLYQLVGQLEKNIVVKRNDKITIDEIRELQPDSIIISPGPGNPTNKKDFGVCSDVIKEFKGEIPILGVCLGHQGIFATFGGKIKRAEPIHGKLSEISHSNEGIFKDVENTLVATRYHSLICDEDSTPDCIEIIAKTEDGTIMAIKHLDCPVFGLQFHPESIGTASGVKIIKNFLEVEGTCSSRTPKTRFLEDCT</sequence>
<dbReference type="SUPFAM" id="SSF52317">
    <property type="entry name" value="Class I glutamine amidotransferase-like"/>
    <property type="match status" value="1"/>
</dbReference>
<name>A0A2A2H8R2_METBR</name>
<dbReference type="PRINTS" id="PR00099">
    <property type="entry name" value="CPSGATASE"/>
</dbReference>
<evidence type="ECO:0000256" key="1">
    <source>
        <dbReference type="ARBA" id="ARBA00004873"/>
    </source>
</evidence>
<gene>
    <name evidence="13" type="ORF">ASJ80_08215</name>
</gene>
<dbReference type="PRINTS" id="PR00097">
    <property type="entry name" value="ANTSNTHASEII"/>
</dbReference>
<evidence type="ECO:0000256" key="7">
    <source>
        <dbReference type="ARBA" id="ARBA00023141"/>
    </source>
</evidence>
<evidence type="ECO:0000256" key="10">
    <source>
        <dbReference type="ARBA" id="ARBA00047683"/>
    </source>
</evidence>
<evidence type="ECO:0000256" key="3">
    <source>
        <dbReference type="ARBA" id="ARBA00012266"/>
    </source>
</evidence>
<dbReference type="EC" id="4.1.3.27" evidence="3"/>
<dbReference type="Gene3D" id="3.40.50.880">
    <property type="match status" value="1"/>
</dbReference>
<evidence type="ECO:0000256" key="5">
    <source>
        <dbReference type="ARBA" id="ARBA00022822"/>
    </source>
</evidence>
<evidence type="ECO:0000256" key="9">
    <source>
        <dbReference type="ARBA" id="ARBA00025634"/>
    </source>
</evidence>
<dbReference type="PANTHER" id="PTHR43418">
    <property type="entry name" value="MULTIFUNCTIONAL TRYPTOPHAN BIOSYNTHESIS PROTEIN-RELATED"/>
    <property type="match status" value="1"/>
</dbReference>
<dbReference type="CDD" id="cd01743">
    <property type="entry name" value="GATase1_Anthranilate_Synthase"/>
    <property type="match status" value="1"/>
</dbReference>
<comment type="function">
    <text evidence="9">Part of a heterotetrameric complex that catalyzes the two-step biosynthesis of anthranilate, an intermediate in the biosynthesis of L-tryptophan. In the first step, the glutamine-binding beta subunit (TrpG) of anthranilate synthase (AS) provides the glutamine amidotransferase activity which generates ammonia as a substrate that, along with chorismate, is used in the second step, catalyzed by the large alpha subunit of AS (TrpE) to produce anthranilate. In the absence of TrpG, TrpE can synthesize anthranilate directly from chorismate and high concentrations of ammonia.</text>
</comment>
<dbReference type="FunFam" id="3.40.50.880:FF:000003">
    <property type="entry name" value="Anthranilate synthase component II"/>
    <property type="match status" value="1"/>
</dbReference>
<organism evidence="13 14">
    <name type="scientific">Methanobacterium bryantii</name>
    <dbReference type="NCBI Taxonomy" id="2161"/>
    <lineage>
        <taxon>Archaea</taxon>
        <taxon>Methanobacteriati</taxon>
        <taxon>Methanobacteriota</taxon>
        <taxon>Methanomada group</taxon>
        <taxon>Methanobacteria</taxon>
        <taxon>Methanobacteriales</taxon>
        <taxon>Methanobacteriaceae</taxon>
        <taxon>Methanobacterium</taxon>
    </lineage>
</organism>
<comment type="catalytic activity">
    <reaction evidence="10">
        <text>chorismate + L-glutamine = anthranilate + pyruvate + L-glutamate + H(+)</text>
        <dbReference type="Rhea" id="RHEA:21732"/>
        <dbReference type="ChEBI" id="CHEBI:15361"/>
        <dbReference type="ChEBI" id="CHEBI:15378"/>
        <dbReference type="ChEBI" id="CHEBI:16567"/>
        <dbReference type="ChEBI" id="CHEBI:29748"/>
        <dbReference type="ChEBI" id="CHEBI:29985"/>
        <dbReference type="ChEBI" id="CHEBI:58359"/>
        <dbReference type="EC" id="4.1.3.27"/>
    </reaction>
</comment>
<keyword evidence="7" id="KW-0057">Aromatic amino acid biosynthesis</keyword>
<dbReference type="PANTHER" id="PTHR43418:SF4">
    <property type="entry name" value="MULTIFUNCTIONAL TRYPTOPHAN BIOSYNTHESIS PROTEIN"/>
    <property type="match status" value="1"/>
</dbReference>
<comment type="caution">
    <text evidence="13">The sequence shown here is derived from an EMBL/GenBank/DDBJ whole genome shotgun (WGS) entry which is preliminary data.</text>
</comment>
<dbReference type="EMBL" id="LMVM01000002">
    <property type="protein sequence ID" value="PAV05706.1"/>
    <property type="molecule type" value="Genomic_DNA"/>
</dbReference>
<keyword evidence="8" id="KW-0456">Lyase</keyword>
<dbReference type="InterPro" id="IPR006221">
    <property type="entry name" value="TrpG/PapA_dom"/>
</dbReference>
<protein>
    <recommendedName>
        <fullName evidence="3">anthranilate synthase</fullName>
        <ecNumber evidence="3">4.1.3.27</ecNumber>
    </recommendedName>
    <alternativeName>
        <fullName evidence="11">Anthranilate synthase, GATase component</fullName>
    </alternativeName>
</protein>
<dbReference type="GO" id="GO:0004049">
    <property type="term" value="F:anthranilate synthase activity"/>
    <property type="evidence" value="ECO:0007669"/>
    <property type="project" value="UniProtKB-EC"/>
</dbReference>
<evidence type="ECO:0000256" key="6">
    <source>
        <dbReference type="ARBA" id="ARBA00022962"/>
    </source>
</evidence>
<dbReference type="AlphaFoldDB" id="A0A2A2H8R2"/>
<keyword evidence="4" id="KW-0028">Amino-acid biosynthesis</keyword>
<dbReference type="NCBIfam" id="TIGR00566">
    <property type="entry name" value="trpG_papA"/>
    <property type="match status" value="1"/>
</dbReference>
<evidence type="ECO:0000313" key="14">
    <source>
        <dbReference type="Proteomes" id="UP000217784"/>
    </source>
</evidence>
<proteinExistence type="predicted"/>
<evidence type="ECO:0000259" key="12">
    <source>
        <dbReference type="Pfam" id="PF00117"/>
    </source>
</evidence>
<keyword evidence="6" id="KW-0315">Glutamine amidotransferase</keyword>
<dbReference type="OrthoDB" id="3321at2157"/>
<dbReference type="InterPro" id="IPR029062">
    <property type="entry name" value="Class_I_gatase-like"/>
</dbReference>
<dbReference type="GO" id="GO:0000162">
    <property type="term" value="P:L-tryptophan biosynthetic process"/>
    <property type="evidence" value="ECO:0007669"/>
    <property type="project" value="UniProtKB-KW"/>
</dbReference>
<reference evidence="13 14" key="1">
    <citation type="journal article" date="2017" name="BMC Genomics">
        <title>Genomic analysis of methanogenic archaea reveals a shift towards energy conservation.</title>
        <authorList>
            <person name="Gilmore S.P."/>
            <person name="Henske J.K."/>
            <person name="Sexton J.A."/>
            <person name="Solomon K.V."/>
            <person name="Seppala S."/>
            <person name="Yoo J.I."/>
            <person name="Huyett L.M."/>
            <person name="Pressman A."/>
            <person name="Cogan J.Z."/>
            <person name="Kivenson V."/>
            <person name="Peng X."/>
            <person name="Tan Y."/>
            <person name="Valentine D.L."/>
            <person name="O'Malley M.A."/>
        </authorList>
    </citation>
    <scope>NUCLEOTIDE SEQUENCE [LARGE SCALE GENOMIC DNA]</scope>
    <source>
        <strain evidence="13 14">M.o.H.</strain>
    </source>
</reference>
<accession>A0A2A2H8R2</accession>
<dbReference type="InterPro" id="IPR050472">
    <property type="entry name" value="Anth_synth/Amidotransfase"/>
</dbReference>